<proteinExistence type="predicted"/>
<reference evidence="1 2" key="1">
    <citation type="journal article" date="2019" name="Nat. Ecol. Evol.">
        <title>Megaphylogeny resolves global patterns of mushroom evolution.</title>
        <authorList>
            <person name="Varga T."/>
            <person name="Krizsan K."/>
            <person name="Foldi C."/>
            <person name="Dima B."/>
            <person name="Sanchez-Garcia M."/>
            <person name="Sanchez-Ramirez S."/>
            <person name="Szollosi G.J."/>
            <person name="Szarkandi J.G."/>
            <person name="Papp V."/>
            <person name="Albert L."/>
            <person name="Andreopoulos W."/>
            <person name="Angelini C."/>
            <person name="Antonin V."/>
            <person name="Barry K.W."/>
            <person name="Bougher N.L."/>
            <person name="Buchanan P."/>
            <person name="Buyck B."/>
            <person name="Bense V."/>
            <person name="Catcheside P."/>
            <person name="Chovatia M."/>
            <person name="Cooper J."/>
            <person name="Damon W."/>
            <person name="Desjardin D."/>
            <person name="Finy P."/>
            <person name="Geml J."/>
            <person name="Haridas S."/>
            <person name="Hughes K."/>
            <person name="Justo A."/>
            <person name="Karasinski D."/>
            <person name="Kautmanova I."/>
            <person name="Kiss B."/>
            <person name="Kocsube S."/>
            <person name="Kotiranta H."/>
            <person name="LaButti K.M."/>
            <person name="Lechner B.E."/>
            <person name="Liimatainen K."/>
            <person name="Lipzen A."/>
            <person name="Lukacs Z."/>
            <person name="Mihaltcheva S."/>
            <person name="Morgado L.N."/>
            <person name="Niskanen T."/>
            <person name="Noordeloos M.E."/>
            <person name="Ohm R.A."/>
            <person name="Ortiz-Santana B."/>
            <person name="Ovrebo C."/>
            <person name="Racz N."/>
            <person name="Riley R."/>
            <person name="Savchenko A."/>
            <person name="Shiryaev A."/>
            <person name="Soop K."/>
            <person name="Spirin V."/>
            <person name="Szebenyi C."/>
            <person name="Tomsovsky M."/>
            <person name="Tulloss R.E."/>
            <person name="Uehling J."/>
            <person name="Grigoriev I.V."/>
            <person name="Vagvolgyi C."/>
            <person name="Papp T."/>
            <person name="Martin F.M."/>
            <person name="Miettinen O."/>
            <person name="Hibbett D.S."/>
            <person name="Nagy L.G."/>
        </authorList>
    </citation>
    <scope>NUCLEOTIDE SEQUENCE [LARGE SCALE GENOMIC DNA]</scope>
    <source>
        <strain evidence="1 2">CBS 166.37</strain>
    </source>
</reference>
<protein>
    <submittedName>
        <fullName evidence="1">Uncharacterized protein</fullName>
    </submittedName>
</protein>
<dbReference type="OrthoDB" id="2674421at2759"/>
<evidence type="ECO:0000313" key="2">
    <source>
        <dbReference type="Proteomes" id="UP000308652"/>
    </source>
</evidence>
<dbReference type="AlphaFoldDB" id="A0A5C3LR66"/>
<organism evidence="1 2">
    <name type="scientific">Crucibulum laeve</name>
    <dbReference type="NCBI Taxonomy" id="68775"/>
    <lineage>
        <taxon>Eukaryota</taxon>
        <taxon>Fungi</taxon>
        <taxon>Dikarya</taxon>
        <taxon>Basidiomycota</taxon>
        <taxon>Agaricomycotina</taxon>
        <taxon>Agaricomycetes</taxon>
        <taxon>Agaricomycetidae</taxon>
        <taxon>Agaricales</taxon>
        <taxon>Agaricineae</taxon>
        <taxon>Nidulariaceae</taxon>
        <taxon>Crucibulum</taxon>
    </lineage>
</organism>
<name>A0A5C3LR66_9AGAR</name>
<keyword evidence="2" id="KW-1185">Reference proteome</keyword>
<dbReference type="Proteomes" id="UP000308652">
    <property type="component" value="Unassembled WGS sequence"/>
</dbReference>
<accession>A0A5C3LR66</accession>
<dbReference type="EMBL" id="ML213631">
    <property type="protein sequence ID" value="TFK34486.1"/>
    <property type="molecule type" value="Genomic_DNA"/>
</dbReference>
<gene>
    <name evidence="1" type="ORF">BDQ12DRAFT_763242</name>
</gene>
<evidence type="ECO:0000313" key="1">
    <source>
        <dbReference type="EMBL" id="TFK34486.1"/>
    </source>
</evidence>
<sequence length="654" mass="74167">MDGLEFDTVVKAQRYYNRASTLSSNSKNLPSQYPEYIHPEGETQLRRASVVTNLTSTNTRSPAYLPPQWSKHIHPEGEIYFARASVPAVVTTADLYNPEVAINVTRWINHILELSTEKTFVVHKNVELFIKIDADQDCFYYCVDKTSHVVFWVEDCDTSQLNLGVVTSTSHLKTLLEAEYWDHVQTFPMHTSGLPLENIDELISILTHAAADHLTSSSGTPGFDAEKCMKFVKILKATRDNHRNGYTTCVAARLWNVIQHTRQWNYYEQKQARLATIQPILDFYAVDVPCWSGLPTSAASSKTVEAYLSSFVQVSCESGRDSLDTLIGILKETADYTSTSNSDIFGFNVKKCNRLAEHLIGLRDRRTCLLQSIVNLGIIELPTTQQSEPRIAPVVTDNGFNKQFKLARNSKYYFQVFLVCVESEITISNLNPFYFSQMFSDNTWSNVVDKVLANEAKCQLCIQDASITDKIPSQWSIHVHPEGDLYFKRNSTPMVITTAYLYNTIVAETATHWINHITKQFPERKIPTSKDIELFIQLDNDLNYRYDKRPQHLQNLDAASHLNRVFKAEYWDHVQKFPMHVPAGFLPVGILGELVNTLTKTLDDKSSPPAENVCDGLDGDTICTVARLWHKIHMYQCAVATQALRGLEGNRGKV</sequence>